<dbReference type="RefSeq" id="WP_074649895.1">
    <property type="nucleotide sequence ID" value="NZ_FOIL01000034.1"/>
</dbReference>
<feature type="region of interest" description="Disordered" evidence="2">
    <location>
        <begin position="27"/>
        <end position="54"/>
    </location>
</feature>
<feature type="chain" id="PRO_5039014081" evidence="3">
    <location>
        <begin position="20"/>
        <end position="370"/>
    </location>
</feature>
<reference evidence="5 6" key="1">
    <citation type="submission" date="2016-10" db="EMBL/GenBank/DDBJ databases">
        <authorList>
            <person name="de Groot N.N."/>
        </authorList>
    </citation>
    <scope>NUCLEOTIDE SEQUENCE [LARGE SCALE GENOMIC DNA]</scope>
    <source>
        <strain evidence="5 6">KH1P1</strain>
    </source>
</reference>
<feature type="compositionally biased region" description="Low complexity" evidence="2">
    <location>
        <begin position="27"/>
        <end position="36"/>
    </location>
</feature>
<dbReference type="InterPro" id="IPR002491">
    <property type="entry name" value="ABC_transptr_periplasmic_BD"/>
</dbReference>
<keyword evidence="6" id="KW-1185">Reference proteome</keyword>
<keyword evidence="3" id="KW-0732">Signal</keyword>
<sequence>MKKQIILLTLAASIAASSAAGCGTSAPAVASTAPASDGQTAENSENAGVGSISPASAEAAVNGEGAVTVTDQTGREVTLDKPAEKIVSCYYLVTASLIPLGEKESLVGIETKADTRGLYQLAAPELLDLPGVGSGKEINVEKIAALSPDVVILPKKQKDAAEKLTSLGIPTVVVNPETYDDFNGMIRLLGDITGRREKADELVSYYDRSVEEIRSLVSGAKERPSVYLCGSDSVLRAAAGGMYQDEMIRIAGGTPVTEDLPDTKWVDITAEQLLAYDPEYIFNVSYSEFTTDDIRNNTALAEVRAVKENRLFTVPSRLEAWDYPQPSSILGIYWMTSVLHPELLSEDDYVKKAQEFYKTWFDIDITKDQL</sequence>
<name>A0A1I0GGX6_9FIRM</name>
<dbReference type="Gene3D" id="3.40.50.1980">
    <property type="entry name" value="Nitrogenase molybdenum iron protein domain"/>
    <property type="match status" value="2"/>
</dbReference>
<dbReference type="PANTHER" id="PTHR30535">
    <property type="entry name" value="VITAMIN B12-BINDING PROTEIN"/>
    <property type="match status" value="1"/>
</dbReference>
<dbReference type="SUPFAM" id="SSF53807">
    <property type="entry name" value="Helical backbone' metal receptor"/>
    <property type="match status" value="1"/>
</dbReference>
<dbReference type="InterPro" id="IPR050902">
    <property type="entry name" value="ABC_Transporter_SBP"/>
</dbReference>
<evidence type="ECO:0000313" key="6">
    <source>
        <dbReference type="Proteomes" id="UP000199820"/>
    </source>
</evidence>
<dbReference type="Gene3D" id="1.20.58.2180">
    <property type="match status" value="1"/>
</dbReference>
<evidence type="ECO:0000313" key="5">
    <source>
        <dbReference type="EMBL" id="SET70382.1"/>
    </source>
</evidence>
<dbReference type="OrthoDB" id="9787830at2"/>
<feature type="signal peptide" evidence="3">
    <location>
        <begin position="1"/>
        <end position="19"/>
    </location>
</feature>
<dbReference type="AlphaFoldDB" id="A0A1I0GGX6"/>
<evidence type="ECO:0000259" key="4">
    <source>
        <dbReference type="PROSITE" id="PS50983"/>
    </source>
</evidence>
<accession>A0A1I0GGX6</accession>
<dbReference type="PROSITE" id="PS50983">
    <property type="entry name" value="FE_B12_PBP"/>
    <property type="match status" value="1"/>
</dbReference>
<dbReference type="Proteomes" id="UP000199820">
    <property type="component" value="Unassembled WGS sequence"/>
</dbReference>
<dbReference type="STRING" id="1526.SAMN02910262_01313"/>
<dbReference type="PROSITE" id="PS51257">
    <property type="entry name" value="PROKAR_LIPOPROTEIN"/>
    <property type="match status" value="1"/>
</dbReference>
<organism evidence="5 6">
    <name type="scientific">[Clostridium] aminophilum</name>
    <dbReference type="NCBI Taxonomy" id="1526"/>
    <lineage>
        <taxon>Bacteria</taxon>
        <taxon>Bacillati</taxon>
        <taxon>Bacillota</taxon>
        <taxon>Clostridia</taxon>
        <taxon>Lachnospirales</taxon>
        <taxon>Lachnospiraceae</taxon>
    </lineage>
</organism>
<evidence type="ECO:0000256" key="3">
    <source>
        <dbReference type="SAM" id="SignalP"/>
    </source>
</evidence>
<dbReference type="EMBL" id="FOIL01000034">
    <property type="protein sequence ID" value="SET70382.1"/>
    <property type="molecule type" value="Genomic_DNA"/>
</dbReference>
<feature type="domain" description="Fe/B12 periplasmic-binding" evidence="4">
    <location>
        <begin position="85"/>
        <end position="343"/>
    </location>
</feature>
<evidence type="ECO:0000256" key="1">
    <source>
        <dbReference type="ARBA" id="ARBA00008814"/>
    </source>
</evidence>
<proteinExistence type="inferred from homology"/>
<dbReference type="Pfam" id="PF01497">
    <property type="entry name" value="Peripla_BP_2"/>
    <property type="match status" value="1"/>
</dbReference>
<dbReference type="PANTHER" id="PTHR30535:SF34">
    <property type="entry name" value="MOLYBDATE-BINDING PROTEIN MOLA"/>
    <property type="match status" value="1"/>
</dbReference>
<comment type="similarity">
    <text evidence="1">Belongs to the bacterial solute-binding protein 8 family.</text>
</comment>
<protein>
    <submittedName>
        <fullName evidence="5">Iron complex transport system substrate-binding protein</fullName>
    </submittedName>
</protein>
<feature type="compositionally biased region" description="Polar residues" evidence="2">
    <location>
        <begin position="37"/>
        <end position="46"/>
    </location>
</feature>
<evidence type="ECO:0000256" key="2">
    <source>
        <dbReference type="SAM" id="MobiDB-lite"/>
    </source>
</evidence>
<gene>
    <name evidence="5" type="ORF">SAMN04487771_10349</name>
</gene>